<reference evidence="2" key="1">
    <citation type="submission" date="2019-02" db="EMBL/GenBank/DDBJ databases">
        <title>Isolation of virulent Lactobacillus brevis phages.</title>
        <authorList>
            <person name="Feyereisen M."/>
            <person name="Mahony J."/>
            <person name="O'Sullivan T."/>
            <person name="van Sinderen D."/>
        </authorList>
    </citation>
    <scope>NUCLEOTIDE SEQUENCE [LARGE SCALE GENOMIC DNA]</scope>
</reference>
<sequence>MQYAIKITNQNGNWEACSKDYAEHLLYFDKESFLRIHTISDPPYFFYLGRIPKFDSYQEENFLCRKLREKMGNSLSFRPISQTKCLYLDRRGYGRANLSNVRIRNLRKRKKNKDPVKETPFETLRRKHREKEIS</sequence>
<evidence type="ECO:0000256" key="1">
    <source>
        <dbReference type="SAM" id="MobiDB-lite"/>
    </source>
</evidence>
<proteinExistence type="predicted"/>
<organism evidence="2 3">
    <name type="scientific">Lactobacillus phage SAC12B</name>
    <dbReference type="NCBI Taxonomy" id="2510941"/>
    <lineage>
        <taxon>Viruses</taxon>
        <taxon>Duplodnaviria</taxon>
        <taxon>Heunggongvirae</taxon>
        <taxon>Uroviricota</taxon>
        <taxon>Caudoviricetes</taxon>
        <taxon>Herelleviridae</taxon>
        <taxon>Tybeckvirus</taxon>
        <taxon>Tybeckvirus SAC12B</taxon>
    </lineage>
</organism>
<name>A0A4Y5FH33_9CAUD</name>
<evidence type="ECO:0000313" key="3">
    <source>
        <dbReference type="Proteomes" id="UP000306187"/>
    </source>
</evidence>
<keyword evidence="3" id="KW-1185">Reference proteome</keyword>
<protein>
    <submittedName>
        <fullName evidence="2">Uncharacterized protein</fullName>
    </submittedName>
</protein>
<feature type="compositionally biased region" description="Basic and acidic residues" evidence="1">
    <location>
        <begin position="113"/>
        <end position="134"/>
    </location>
</feature>
<dbReference type="EMBL" id="MK504446">
    <property type="protein sequence ID" value="QBJ03857.1"/>
    <property type="molecule type" value="Genomic_DNA"/>
</dbReference>
<evidence type="ECO:0000313" key="2">
    <source>
        <dbReference type="EMBL" id="QBJ03857.1"/>
    </source>
</evidence>
<accession>A0A4Y5FH33</accession>
<dbReference type="Proteomes" id="UP000306187">
    <property type="component" value="Segment"/>
</dbReference>
<gene>
    <name evidence="2" type="ORF">SAC12B_0068</name>
</gene>
<feature type="region of interest" description="Disordered" evidence="1">
    <location>
        <begin position="107"/>
        <end position="134"/>
    </location>
</feature>